<feature type="transmembrane region" description="Helical" evidence="1">
    <location>
        <begin position="52"/>
        <end position="78"/>
    </location>
</feature>
<dbReference type="AlphaFoldDB" id="A0A1I0BLC0"/>
<reference evidence="3" key="1">
    <citation type="submission" date="2016-10" db="EMBL/GenBank/DDBJ databases">
        <authorList>
            <person name="Varghese N."/>
            <person name="Submissions S."/>
        </authorList>
    </citation>
    <scope>NUCLEOTIDE SEQUENCE [LARGE SCALE GENOMIC DNA]</scope>
    <source>
        <strain evidence="3">DSM 1551</strain>
    </source>
</reference>
<evidence type="ECO:0000313" key="2">
    <source>
        <dbReference type="EMBL" id="SET07736.1"/>
    </source>
</evidence>
<proteinExistence type="predicted"/>
<protein>
    <submittedName>
        <fullName evidence="2">Uncharacterized protein</fullName>
    </submittedName>
</protein>
<gene>
    <name evidence="2" type="ORF">SAMN04489758_101173</name>
</gene>
<sequence length="91" mass="10928">MQLKGKRDKARLIVKIVTWMVVCLKKIEYFFNIVEKWINKHEILVKLFLPNLLSYLLEFVIIRFVLVIILILGIVNIFKHKIIETILKHLK</sequence>
<evidence type="ECO:0000256" key="1">
    <source>
        <dbReference type="SAM" id="Phobius"/>
    </source>
</evidence>
<keyword evidence="1" id="KW-1133">Transmembrane helix</keyword>
<dbReference type="Proteomes" id="UP000198558">
    <property type="component" value="Unassembled WGS sequence"/>
</dbReference>
<keyword evidence="1" id="KW-0472">Membrane</keyword>
<keyword evidence="3" id="KW-1185">Reference proteome</keyword>
<organism evidence="2 3">
    <name type="scientific">Thomasclavelia cocleata</name>
    <dbReference type="NCBI Taxonomy" id="69824"/>
    <lineage>
        <taxon>Bacteria</taxon>
        <taxon>Bacillati</taxon>
        <taxon>Bacillota</taxon>
        <taxon>Erysipelotrichia</taxon>
        <taxon>Erysipelotrichales</taxon>
        <taxon>Coprobacillaceae</taxon>
        <taxon>Thomasclavelia</taxon>
    </lineage>
</organism>
<dbReference type="EMBL" id="FOIN01000001">
    <property type="protein sequence ID" value="SET07736.1"/>
    <property type="molecule type" value="Genomic_DNA"/>
</dbReference>
<keyword evidence="1" id="KW-0812">Transmembrane</keyword>
<feature type="transmembrane region" description="Helical" evidence="1">
    <location>
        <begin position="12"/>
        <end position="32"/>
    </location>
</feature>
<evidence type="ECO:0000313" key="3">
    <source>
        <dbReference type="Proteomes" id="UP000198558"/>
    </source>
</evidence>
<accession>A0A1I0BLC0</accession>
<name>A0A1I0BLC0_9FIRM</name>